<accession>A0AAD9C724</accession>
<reference evidence="1" key="1">
    <citation type="submission" date="2023-04" db="EMBL/GenBank/DDBJ databases">
        <title>Chromosome-level genome of Chaenocephalus aceratus.</title>
        <authorList>
            <person name="Park H."/>
        </authorList>
    </citation>
    <scope>NUCLEOTIDE SEQUENCE</scope>
    <source>
        <strain evidence="1">DE</strain>
        <tissue evidence="1">Muscle</tissue>
    </source>
</reference>
<protein>
    <submittedName>
        <fullName evidence="1">Acyl-coenzyme A thioesterase THEM4</fullName>
    </submittedName>
</protein>
<dbReference type="AlphaFoldDB" id="A0AAD9C724"/>
<organism evidence="1 2">
    <name type="scientific">Dissostichus eleginoides</name>
    <name type="common">Patagonian toothfish</name>
    <name type="synonym">Dissostichus amissus</name>
    <dbReference type="NCBI Taxonomy" id="100907"/>
    <lineage>
        <taxon>Eukaryota</taxon>
        <taxon>Metazoa</taxon>
        <taxon>Chordata</taxon>
        <taxon>Craniata</taxon>
        <taxon>Vertebrata</taxon>
        <taxon>Euteleostomi</taxon>
        <taxon>Actinopterygii</taxon>
        <taxon>Neopterygii</taxon>
        <taxon>Teleostei</taxon>
        <taxon>Neoteleostei</taxon>
        <taxon>Acanthomorphata</taxon>
        <taxon>Eupercaria</taxon>
        <taxon>Perciformes</taxon>
        <taxon>Notothenioidei</taxon>
        <taxon>Nototheniidae</taxon>
        <taxon>Dissostichus</taxon>
    </lineage>
</organism>
<keyword evidence="2" id="KW-1185">Reference proteome</keyword>
<dbReference type="Gene3D" id="3.10.129.10">
    <property type="entry name" value="Hotdog Thioesterase"/>
    <property type="match status" value="1"/>
</dbReference>
<name>A0AAD9C724_DISEL</name>
<evidence type="ECO:0000313" key="2">
    <source>
        <dbReference type="Proteomes" id="UP001228049"/>
    </source>
</evidence>
<evidence type="ECO:0000313" key="1">
    <source>
        <dbReference type="EMBL" id="KAK1895712.1"/>
    </source>
</evidence>
<sequence>MARSVGRICKGFQRLGLLSKQTQLIPFTRVPVGTVRTIVTLPSFLFPQPRDFSLPNPSWGSEMMRMYEHYESQCEVETREDRNRKGRGGDCQATIASSNMLQVEYILVR</sequence>
<dbReference type="Proteomes" id="UP001228049">
    <property type="component" value="Unassembled WGS sequence"/>
</dbReference>
<gene>
    <name evidence="1" type="ORF">KUDE01_021163</name>
</gene>
<dbReference type="EMBL" id="JASDAP010000010">
    <property type="protein sequence ID" value="KAK1895712.1"/>
    <property type="molecule type" value="Genomic_DNA"/>
</dbReference>
<comment type="caution">
    <text evidence="1">The sequence shown here is derived from an EMBL/GenBank/DDBJ whole genome shotgun (WGS) entry which is preliminary data.</text>
</comment>
<proteinExistence type="predicted"/>